<gene>
    <name evidence="1" type="ORF">N0F65_011069</name>
</gene>
<dbReference type="Proteomes" id="UP001146120">
    <property type="component" value="Unassembled WGS sequence"/>
</dbReference>
<evidence type="ECO:0000313" key="2">
    <source>
        <dbReference type="Proteomes" id="UP001146120"/>
    </source>
</evidence>
<accession>A0AAV2ZE64</accession>
<reference evidence="1" key="2">
    <citation type="journal article" date="2023" name="Microbiol Resour">
        <title>Decontamination and Annotation of the Draft Genome Sequence of the Oomycete Lagenidium giganteum ARSEF 373.</title>
        <authorList>
            <person name="Morgan W.R."/>
            <person name="Tartar A."/>
        </authorList>
    </citation>
    <scope>NUCLEOTIDE SEQUENCE</scope>
    <source>
        <strain evidence="1">ARSEF 373</strain>
    </source>
</reference>
<proteinExistence type="predicted"/>
<protein>
    <submittedName>
        <fullName evidence="1">Uncharacterized protein</fullName>
    </submittedName>
</protein>
<evidence type="ECO:0000313" key="1">
    <source>
        <dbReference type="EMBL" id="DBA04521.1"/>
    </source>
</evidence>
<dbReference type="AlphaFoldDB" id="A0AAV2ZE64"/>
<dbReference type="EMBL" id="DAKRPA010000007">
    <property type="protein sequence ID" value="DBA04521.1"/>
    <property type="molecule type" value="Genomic_DNA"/>
</dbReference>
<reference evidence="1" key="1">
    <citation type="submission" date="2022-11" db="EMBL/GenBank/DDBJ databases">
        <authorList>
            <person name="Morgan W.R."/>
            <person name="Tartar A."/>
        </authorList>
    </citation>
    <scope>NUCLEOTIDE SEQUENCE</scope>
    <source>
        <strain evidence="1">ARSEF 373</strain>
    </source>
</reference>
<feature type="non-terminal residue" evidence="1">
    <location>
        <position position="1"/>
    </location>
</feature>
<sequence>KPLTVQNPSLKWISTITVKKHLLAVERAVRYDVCALLHGKLLGLLFDAWTEGGMHVDGVIAVAALPNYELCCATLANGDDMGSDSMVNLLDSVLDAYAIDATIWASLFATMHL</sequence>
<comment type="caution">
    <text evidence="1">The sequence shown here is derived from an EMBL/GenBank/DDBJ whole genome shotgun (WGS) entry which is preliminary data.</text>
</comment>
<organism evidence="1 2">
    <name type="scientific">Lagenidium giganteum</name>
    <dbReference type="NCBI Taxonomy" id="4803"/>
    <lineage>
        <taxon>Eukaryota</taxon>
        <taxon>Sar</taxon>
        <taxon>Stramenopiles</taxon>
        <taxon>Oomycota</taxon>
        <taxon>Peronosporomycetes</taxon>
        <taxon>Pythiales</taxon>
        <taxon>Pythiaceae</taxon>
    </lineage>
</organism>
<name>A0AAV2ZE64_9STRA</name>
<keyword evidence="2" id="KW-1185">Reference proteome</keyword>